<dbReference type="RefSeq" id="WP_111438984.1">
    <property type="nucleotide sequence ID" value="NZ_QKZI01000001.1"/>
</dbReference>
<name>A0A2W7ML64_9BACI</name>
<gene>
    <name evidence="1" type="ORF">C7437_101745</name>
</gene>
<protein>
    <submittedName>
        <fullName evidence="1">Uncharacterized protein</fullName>
    </submittedName>
</protein>
<proteinExistence type="predicted"/>
<dbReference type="Proteomes" id="UP000248646">
    <property type="component" value="Unassembled WGS sequence"/>
</dbReference>
<accession>A0A2W7ML64</accession>
<comment type="caution">
    <text evidence="1">The sequence shown here is derived from an EMBL/GenBank/DDBJ whole genome shotgun (WGS) entry which is preliminary data.</text>
</comment>
<keyword evidence="2" id="KW-1185">Reference proteome</keyword>
<dbReference type="AlphaFoldDB" id="A0A2W7ML64"/>
<dbReference type="OrthoDB" id="2678957at2"/>
<evidence type="ECO:0000313" key="1">
    <source>
        <dbReference type="EMBL" id="PZX07625.1"/>
    </source>
</evidence>
<dbReference type="EMBL" id="QKZI01000001">
    <property type="protein sequence ID" value="PZX07625.1"/>
    <property type="molecule type" value="Genomic_DNA"/>
</dbReference>
<organism evidence="1 2">
    <name type="scientific">Psychrobacillus insolitus</name>
    <dbReference type="NCBI Taxonomy" id="1461"/>
    <lineage>
        <taxon>Bacteria</taxon>
        <taxon>Bacillati</taxon>
        <taxon>Bacillota</taxon>
        <taxon>Bacilli</taxon>
        <taxon>Bacillales</taxon>
        <taxon>Bacillaceae</taxon>
        <taxon>Psychrobacillus</taxon>
    </lineage>
</organism>
<reference evidence="1 2" key="1">
    <citation type="submission" date="2018-06" db="EMBL/GenBank/DDBJ databases">
        <title>Genomic Encyclopedia of Type Strains, Phase IV (KMG-IV): sequencing the most valuable type-strain genomes for metagenomic binning, comparative biology and taxonomic classification.</title>
        <authorList>
            <person name="Goeker M."/>
        </authorList>
    </citation>
    <scope>NUCLEOTIDE SEQUENCE [LARGE SCALE GENOMIC DNA]</scope>
    <source>
        <strain evidence="1 2">DSM 5</strain>
    </source>
</reference>
<sequence>MDDRIIQQYKEDEYIMIQLFVQWCMNHDLNPTELYDLAYPGQMKNEALLQAMEDSEKGSLEVDTETVLHVLQLFGNDDLAFIVSEKATQIK</sequence>
<evidence type="ECO:0000313" key="2">
    <source>
        <dbReference type="Proteomes" id="UP000248646"/>
    </source>
</evidence>